<accession>A0A4Y6A8T7</accession>
<evidence type="ECO:0000256" key="1">
    <source>
        <dbReference type="SAM" id="Phobius"/>
    </source>
</evidence>
<keyword evidence="3" id="KW-0496">Mitochondrion</keyword>
<keyword evidence="1" id="KW-1133">Transmembrane helix</keyword>
<keyword evidence="2" id="KW-0732">Signal</keyword>
<reference evidence="3" key="1">
    <citation type="journal article" date="2019" name="Parasitol. Res.">
        <title>Characterization of the complete mitochondrial genome of Sphaerirostris picae (Rudolphi, 1819) (Acanthocephala: Centrorhynchidae), representative of the genus Sphaerirostris.</title>
        <authorList>
            <person name="Muhammad N."/>
            <person name="Suleman"/>
            <person name="Ma J."/>
            <person name="Khan M.S."/>
            <person name="Li L."/>
            <person name="Zhao Q."/>
            <person name="Ahmad M.S."/>
            <person name="Zhu X.Q."/>
        </authorList>
    </citation>
    <scope>NUCLEOTIDE SEQUENCE</scope>
    <source>
        <strain evidence="3">Pakistan</strain>
    </source>
</reference>
<protein>
    <submittedName>
        <fullName evidence="3">NADH dehydrogenase subunit 4L</fullName>
    </submittedName>
</protein>
<dbReference type="AlphaFoldDB" id="A0A4Y6A8T7"/>
<sequence>MMGVVLVVLSGLMVVKSASLVSVVVCLEGIVLAFLVSLVGGEFMYWNLEVMVMGGVVVSIVVVSIVLSVYVVSVRGFGVGSILVSTMGEW</sequence>
<geneLocation type="mitochondrion" evidence="3"/>
<evidence type="ECO:0000256" key="2">
    <source>
        <dbReference type="SAM" id="SignalP"/>
    </source>
</evidence>
<evidence type="ECO:0000313" key="3">
    <source>
        <dbReference type="EMBL" id="QDE53443.1"/>
    </source>
</evidence>
<keyword evidence="1" id="KW-0812">Transmembrane</keyword>
<gene>
    <name evidence="3" type="primary">ND4L</name>
</gene>
<keyword evidence="1" id="KW-0472">Membrane</keyword>
<name>A0A4Y6A8T7_9BILA</name>
<organism evidence="3">
    <name type="scientific">Sphaerirostris picae</name>
    <dbReference type="NCBI Taxonomy" id="2575820"/>
    <lineage>
        <taxon>Eukaryota</taxon>
        <taxon>Metazoa</taxon>
        <taxon>Spiralia</taxon>
        <taxon>Lophotrochozoa</taxon>
        <taxon>Acanthocephala</taxon>
        <taxon>Palaeacanthocephala</taxon>
        <taxon>Polymorphida</taxon>
        <taxon>Centrorhynchidae</taxon>
        <taxon>Sphaerirostris</taxon>
    </lineage>
</organism>
<feature type="transmembrane region" description="Helical" evidence="1">
    <location>
        <begin position="50"/>
        <end position="72"/>
    </location>
</feature>
<proteinExistence type="predicted"/>
<feature type="chain" id="PRO_5021282526" evidence="2">
    <location>
        <begin position="18"/>
        <end position="90"/>
    </location>
</feature>
<feature type="signal peptide" evidence="2">
    <location>
        <begin position="1"/>
        <end position="17"/>
    </location>
</feature>
<dbReference type="EMBL" id="MK471355">
    <property type="protein sequence ID" value="QDE53443.1"/>
    <property type="molecule type" value="Genomic_DNA"/>
</dbReference>